<comment type="caution">
    <text evidence="2">The sequence shown here is derived from an EMBL/GenBank/DDBJ whole genome shotgun (WGS) entry which is preliminary data.</text>
</comment>
<dbReference type="Proteomes" id="UP001158066">
    <property type="component" value="Unassembled WGS sequence"/>
</dbReference>
<dbReference type="AlphaFoldDB" id="A0AA45WT73"/>
<dbReference type="InterPro" id="IPR002477">
    <property type="entry name" value="Peptidoglycan-bd-like"/>
</dbReference>
<dbReference type="InterPro" id="IPR036365">
    <property type="entry name" value="PGBD-like_sf"/>
</dbReference>
<dbReference type="RefSeq" id="WP_283407790.1">
    <property type="nucleotide sequence ID" value="NZ_FXUF01000001.1"/>
</dbReference>
<dbReference type="SUPFAM" id="SSF47090">
    <property type="entry name" value="PGBD-like"/>
    <property type="match status" value="1"/>
</dbReference>
<feature type="domain" description="Peptidoglycan binding-like" evidence="1">
    <location>
        <begin position="40"/>
        <end position="95"/>
    </location>
</feature>
<protein>
    <submittedName>
        <fullName evidence="2">Peptidoglycan binding domain-containing protein</fullName>
    </submittedName>
</protein>
<gene>
    <name evidence="2" type="ORF">SAMN06296020_101450</name>
</gene>
<dbReference type="InterPro" id="IPR036366">
    <property type="entry name" value="PGBDSf"/>
</dbReference>
<dbReference type="Gene3D" id="1.10.101.10">
    <property type="entry name" value="PGBD-like superfamily/PGBD"/>
    <property type="match status" value="1"/>
</dbReference>
<evidence type="ECO:0000259" key="1">
    <source>
        <dbReference type="Pfam" id="PF01471"/>
    </source>
</evidence>
<accession>A0AA45WT73</accession>
<sequence>MSMNQQIKRVGVITVLIMAVLLPLQADAFTENSLLKREMSGQEVQELQRHLEALGYFTMEPTGYFGQVTESAVAAFQEQHGLTPDGIAGAKTLSMITTFVQSPEQMAEMTVTRGSGSRTNTNSQTEIKALSWFGEVEHLFARGDVATIVDVWTGLSYKVKRTYGTNHADVETLTKEDTAIFKKTAGGEWNWSRRPVIVEVHGLRIAASIAPMPHAGRDDLPALQTVDNRSGGFGRGTNLDEVKGNDMHGHVDLHFIGSKGHSSGRVDADHQKAIQEALNATL</sequence>
<keyword evidence="3" id="KW-1185">Reference proteome</keyword>
<evidence type="ECO:0000313" key="2">
    <source>
        <dbReference type="EMBL" id="SMP41020.1"/>
    </source>
</evidence>
<dbReference type="Pfam" id="PF01471">
    <property type="entry name" value="PG_binding_1"/>
    <property type="match status" value="1"/>
</dbReference>
<proteinExistence type="predicted"/>
<evidence type="ECO:0000313" key="3">
    <source>
        <dbReference type="Proteomes" id="UP001158066"/>
    </source>
</evidence>
<name>A0AA45WT73_9CLOT</name>
<reference evidence="2" key="1">
    <citation type="submission" date="2017-05" db="EMBL/GenBank/DDBJ databases">
        <authorList>
            <person name="Varghese N."/>
            <person name="Submissions S."/>
        </authorList>
    </citation>
    <scope>NUCLEOTIDE SEQUENCE</scope>
    <source>
        <strain evidence="2">Su22</strain>
    </source>
</reference>
<organism evidence="2 3">
    <name type="scientific">Anoxynatronum buryatiense</name>
    <dbReference type="NCBI Taxonomy" id="489973"/>
    <lineage>
        <taxon>Bacteria</taxon>
        <taxon>Bacillati</taxon>
        <taxon>Bacillota</taxon>
        <taxon>Clostridia</taxon>
        <taxon>Eubacteriales</taxon>
        <taxon>Clostridiaceae</taxon>
        <taxon>Anoxynatronum</taxon>
    </lineage>
</organism>
<dbReference type="EMBL" id="FXUF01000001">
    <property type="protein sequence ID" value="SMP41020.1"/>
    <property type="molecule type" value="Genomic_DNA"/>
</dbReference>